<feature type="coiled-coil region" evidence="1">
    <location>
        <begin position="156"/>
        <end position="183"/>
    </location>
</feature>
<dbReference type="Proteomes" id="UP000053144">
    <property type="component" value="Chromosome 10"/>
</dbReference>
<dbReference type="Gramene" id="KOM56886">
    <property type="protein sequence ID" value="KOM56886"/>
    <property type="gene ID" value="LR48_Vigan10g277800"/>
</dbReference>
<proteinExistence type="predicted"/>
<dbReference type="EMBL" id="CM003380">
    <property type="protein sequence ID" value="KOM56886.1"/>
    <property type="molecule type" value="Genomic_DNA"/>
</dbReference>
<evidence type="ECO:0000313" key="3">
    <source>
        <dbReference type="EMBL" id="KOM56886.1"/>
    </source>
</evidence>
<sequence length="283" mass="31118">MTPEELEAMRIINTLPRRLNARDFVECLGLEDFDQMTFGYMSLSAPRKTSFSSSHKRQGESNSNARDPWTASSSRTFASLKTRPVVPLTEQVTVAVAQPITVVDLEPSTETAPTAMVGSSSEKKRKSKEGGKSSFKRNPEEVGKLKVEFKRLGRREEELASQNENLTTKLLKANETISTLNSNVVIEHEEGFNKVMRQAAFLLNVDPLASGFDIHQDVFDGKMLPIDEADDEEAGADEPAQVDNAAPERVDGLLAGEGEILLSFCCEVERKHLGLLGVFVSAS</sequence>
<dbReference type="AlphaFoldDB" id="A0A0L9VP95"/>
<accession>A0A0L9VP95</accession>
<feature type="compositionally biased region" description="Polar residues" evidence="2">
    <location>
        <begin position="60"/>
        <end position="72"/>
    </location>
</feature>
<protein>
    <submittedName>
        <fullName evidence="3">Uncharacterized protein</fullName>
    </submittedName>
</protein>
<evidence type="ECO:0000313" key="4">
    <source>
        <dbReference type="Proteomes" id="UP000053144"/>
    </source>
</evidence>
<organism evidence="3 4">
    <name type="scientific">Phaseolus angularis</name>
    <name type="common">Azuki bean</name>
    <name type="synonym">Vigna angularis</name>
    <dbReference type="NCBI Taxonomy" id="3914"/>
    <lineage>
        <taxon>Eukaryota</taxon>
        <taxon>Viridiplantae</taxon>
        <taxon>Streptophyta</taxon>
        <taxon>Embryophyta</taxon>
        <taxon>Tracheophyta</taxon>
        <taxon>Spermatophyta</taxon>
        <taxon>Magnoliopsida</taxon>
        <taxon>eudicotyledons</taxon>
        <taxon>Gunneridae</taxon>
        <taxon>Pentapetalae</taxon>
        <taxon>rosids</taxon>
        <taxon>fabids</taxon>
        <taxon>Fabales</taxon>
        <taxon>Fabaceae</taxon>
        <taxon>Papilionoideae</taxon>
        <taxon>50 kb inversion clade</taxon>
        <taxon>NPAAA clade</taxon>
        <taxon>indigoferoid/millettioid clade</taxon>
        <taxon>Phaseoleae</taxon>
        <taxon>Vigna</taxon>
    </lineage>
</organism>
<reference evidence="4" key="1">
    <citation type="journal article" date="2015" name="Proc. Natl. Acad. Sci. U.S.A.">
        <title>Genome sequencing of adzuki bean (Vigna angularis) provides insight into high starch and low fat accumulation and domestication.</title>
        <authorList>
            <person name="Yang K."/>
            <person name="Tian Z."/>
            <person name="Chen C."/>
            <person name="Luo L."/>
            <person name="Zhao B."/>
            <person name="Wang Z."/>
            <person name="Yu L."/>
            <person name="Li Y."/>
            <person name="Sun Y."/>
            <person name="Li W."/>
            <person name="Chen Y."/>
            <person name="Li Y."/>
            <person name="Zhang Y."/>
            <person name="Ai D."/>
            <person name="Zhao J."/>
            <person name="Shang C."/>
            <person name="Ma Y."/>
            <person name="Wu B."/>
            <person name="Wang M."/>
            <person name="Gao L."/>
            <person name="Sun D."/>
            <person name="Zhang P."/>
            <person name="Guo F."/>
            <person name="Wang W."/>
            <person name="Li Y."/>
            <person name="Wang J."/>
            <person name="Varshney R.K."/>
            <person name="Wang J."/>
            <person name="Ling H.Q."/>
            <person name="Wan P."/>
        </authorList>
    </citation>
    <scope>NUCLEOTIDE SEQUENCE</scope>
    <source>
        <strain evidence="4">cv. Jingnong 6</strain>
    </source>
</reference>
<evidence type="ECO:0000256" key="2">
    <source>
        <dbReference type="SAM" id="MobiDB-lite"/>
    </source>
</evidence>
<feature type="region of interest" description="Disordered" evidence="2">
    <location>
        <begin position="47"/>
        <end position="72"/>
    </location>
</feature>
<evidence type="ECO:0000256" key="1">
    <source>
        <dbReference type="SAM" id="Coils"/>
    </source>
</evidence>
<name>A0A0L9VP95_PHAAN</name>
<gene>
    <name evidence="3" type="ORF">LR48_Vigan10g277800</name>
</gene>
<keyword evidence="1" id="KW-0175">Coiled coil</keyword>
<feature type="region of interest" description="Disordered" evidence="2">
    <location>
        <begin position="108"/>
        <end position="139"/>
    </location>
</feature>